<dbReference type="GO" id="GO:0030203">
    <property type="term" value="P:glycosaminoglycan metabolic process"/>
    <property type="evidence" value="ECO:0007669"/>
    <property type="project" value="TreeGrafter"/>
</dbReference>
<dbReference type="InterPro" id="IPR025705">
    <property type="entry name" value="Beta_hexosaminidase_sua/sub"/>
</dbReference>
<evidence type="ECO:0000256" key="1">
    <source>
        <dbReference type="ARBA" id="ARBA00001231"/>
    </source>
</evidence>
<dbReference type="PRINTS" id="PR00738">
    <property type="entry name" value="GLHYDRLASE20"/>
</dbReference>
<dbReference type="Pfam" id="PF14845">
    <property type="entry name" value="Glycohydro_20b2"/>
    <property type="match status" value="1"/>
</dbReference>
<feature type="domain" description="Beta-hexosaminidase eukaryotic type N-terminal" evidence="11">
    <location>
        <begin position="40"/>
        <end position="161"/>
    </location>
</feature>
<feature type="signal peptide" evidence="9">
    <location>
        <begin position="1"/>
        <end position="20"/>
    </location>
</feature>
<dbReference type="KEGG" id="pda:103706620"/>
<evidence type="ECO:0000313" key="13">
    <source>
        <dbReference type="RefSeq" id="XP_038988997.1"/>
    </source>
</evidence>
<dbReference type="InterPro" id="IPR015883">
    <property type="entry name" value="Glyco_hydro_20_cat"/>
</dbReference>
<dbReference type="InterPro" id="IPR029019">
    <property type="entry name" value="HEX_eukaryotic_N"/>
</dbReference>
<dbReference type="EC" id="3.2.1.52" evidence="7"/>
<evidence type="ECO:0000259" key="10">
    <source>
        <dbReference type="Pfam" id="PF00728"/>
    </source>
</evidence>
<reference evidence="12" key="1">
    <citation type="journal article" date="2019" name="Nat. Commun.">
        <title>Genome-wide association mapping of date palm fruit traits.</title>
        <authorList>
            <person name="Hazzouri K.M."/>
            <person name="Gros-Balthazard M."/>
            <person name="Flowers J.M."/>
            <person name="Copetti D."/>
            <person name="Lemansour A."/>
            <person name="Lebrun M."/>
            <person name="Masmoudi K."/>
            <person name="Ferrand S."/>
            <person name="Dhar M.I."/>
            <person name="Fresquez Z.A."/>
            <person name="Rosas U."/>
            <person name="Zhang J."/>
            <person name="Talag J."/>
            <person name="Lee S."/>
            <person name="Kudrna D."/>
            <person name="Powell R.F."/>
            <person name="Leitch I.J."/>
            <person name="Krueger R.R."/>
            <person name="Wing R.A."/>
            <person name="Amiri K.M.A."/>
            <person name="Purugganan M.D."/>
        </authorList>
    </citation>
    <scope>NUCLEOTIDE SEQUENCE [LARGE SCALE GENOMIC DNA]</scope>
    <source>
        <strain evidence="12">cv. Khalas</strain>
    </source>
</reference>
<reference evidence="13" key="2">
    <citation type="submission" date="2025-08" db="UniProtKB">
        <authorList>
            <consortium name="RefSeq"/>
        </authorList>
    </citation>
    <scope>IDENTIFICATION</scope>
    <source>
        <tissue evidence="13">Young leaves</tissue>
    </source>
</reference>
<dbReference type="Proteomes" id="UP000228380">
    <property type="component" value="Chromosome 13"/>
</dbReference>
<dbReference type="CDD" id="cd06562">
    <property type="entry name" value="GH20_HexA_HexB-like"/>
    <property type="match status" value="1"/>
</dbReference>
<dbReference type="GO" id="GO:0004563">
    <property type="term" value="F:beta-N-acetylhexosaminidase activity"/>
    <property type="evidence" value="ECO:0007669"/>
    <property type="project" value="UniProtKB-EC"/>
</dbReference>
<feature type="domain" description="Glycoside hydrolase family 20 catalytic" evidence="10">
    <location>
        <begin position="186"/>
        <end position="490"/>
    </location>
</feature>
<dbReference type="Pfam" id="PF00728">
    <property type="entry name" value="Glyco_hydro_20"/>
    <property type="match status" value="1"/>
</dbReference>
<protein>
    <recommendedName>
        <fullName evidence="7">Beta-hexosaminidase</fullName>
        <ecNumber evidence="7">3.2.1.52</ecNumber>
    </recommendedName>
</protein>
<evidence type="ECO:0000256" key="5">
    <source>
        <dbReference type="ARBA" id="ARBA00023180"/>
    </source>
</evidence>
<accession>A0A8B9ATV5</accession>
<keyword evidence="4 7" id="KW-0378">Hydrolase</keyword>
<dbReference type="GO" id="GO:0016020">
    <property type="term" value="C:membrane"/>
    <property type="evidence" value="ECO:0007669"/>
    <property type="project" value="TreeGrafter"/>
</dbReference>
<organism evidence="12 13">
    <name type="scientific">Phoenix dactylifera</name>
    <name type="common">Date palm</name>
    <dbReference type="NCBI Taxonomy" id="42345"/>
    <lineage>
        <taxon>Eukaryota</taxon>
        <taxon>Viridiplantae</taxon>
        <taxon>Streptophyta</taxon>
        <taxon>Embryophyta</taxon>
        <taxon>Tracheophyta</taxon>
        <taxon>Spermatophyta</taxon>
        <taxon>Magnoliopsida</taxon>
        <taxon>Liliopsida</taxon>
        <taxon>Arecaceae</taxon>
        <taxon>Coryphoideae</taxon>
        <taxon>Phoeniceae</taxon>
        <taxon>Phoenix</taxon>
    </lineage>
</organism>
<keyword evidence="6 7" id="KW-0326">Glycosidase</keyword>
<keyword evidence="5" id="KW-0325">Glycoprotein</keyword>
<keyword evidence="3 9" id="KW-0732">Signal</keyword>
<evidence type="ECO:0000256" key="9">
    <source>
        <dbReference type="SAM" id="SignalP"/>
    </source>
</evidence>
<dbReference type="PANTHER" id="PTHR22600:SF40">
    <property type="entry name" value="BETA-HEXOSAMINIDASE 1"/>
    <property type="match status" value="1"/>
</dbReference>
<evidence type="ECO:0000256" key="3">
    <source>
        <dbReference type="ARBA" id="ARBA00022729"/>
    </source>
</evidence>
<evidence type="ECO:0000256" key="2">
    <source>
        <dbReference type="ARBA" id="ARBA00006285"/>
    </source>
</evidence>
<evidence type="ECO:0000256" key="6">
    <source>
        <dbReference type="ARBA" id="ARBA00023295"/>
    </source>
</evidence>
<dbReference type="PIRSF" id="PIRSF001093">
    <property type="entry name" value="B-hxosamndse_ab_euk"/>
    <property type="match status" value="1"/>
</dbReference>
<feature type="active site" description="Proton donor" evidence="8">
    <location>
        <position position="333"/>
    </location>
</feature>
<feature type="chain" id="PRO_5034120182" description="Beta-hexosaminidase" evidence="9">
    <location>
        <begin position="21"/>
        <end position="542"/>
    </location>
</feature>
<evidence type="ECO:0000259" key="11">
    <source>
        <dbReference type="Pfam" id="PF14845"/>
    </source>
</evidence>
<dbReference type="OrthoDB" id="428480at2759"/>
<dbReference type="SUPFAM" id="SSF51445">
    <property type="entry name" value="(Trans)glycosidases"/>
    <property type="match status" value="1"/>
</dbReference>
<dbReference type="FunFam" id="3.20.20.80:FF:000063">
    <property type="entry name" value="Beta-hexosaminidase"/>
    <property type="match status" value="1"/>
</dbReference>
<dbReference type="GeneID" id="103706620"/>
<comment type="catalytic activity">
    <reaction evidence="1 7">
        <text>Hydrolysis of terminal non-reducing N-acetyl-D-hexosamine residues in N-acetyl-beta-D-hexosaminides.</text>
        <dbReference type="EC" id="3.2.1.52"/>
    </reaction>
</comment>
<dbReference type="InterPro" id="IPR017853">
    <property type="entry name" value="GH"/>
</dbReference>
<dbReference type="RefSeq" id="XP_038988997.1">
    <property type="nucleotide sequence ID" value="XM_039133069.1"/>
</dbReference>
<evidence type="ECO:0000256" key="7">
    <source>
        <dbReference type="PIRNR" id="PIRNR001093"/>
    </source>
</evidence>
<evidence type="ECO:0000256" key="4">
    <source>
        <dbReference type="ARBA" id="ARBA00022801"/>
    </source>
</evidence>
<dbReference type="GO" id="GO:0005975">
    <property type="term" value="P:carbohydrate metabolic process"/>
    <property type="evidence" value="ECO:0007669"/>
    <property type="project" value="InterPro"/>
</dbReference>
<sequence length="542" mass="61486">MNSLPVLLLLLLLLSLFLLSSPSHRFRNSTAALDDSTVYIWPLPKEFRHGDRTLAVDPDLALRLEGPGGNNSTILKEAFERYKDLIFKPWARSVRRWSGVYDVSELTVFVSSDNETLQLGVDESYTLYVGGEGRLSIFRGATIEANTIYGAMRGLETFSQLCILNYETKTVEVYKAPWYIQDEPRFAFRGLLLDTSRHYLPLSVIKQVIDSMSYAKMNVLHWHIIDEQSFPLEVPSFPDLWKGSYTKWERYTVEDAYEVVDFAKKRGIHIMAEIDVPGHAESWGVGYPNLWPSCNCTEPLDVAKNFTFEVISGILTDMRKIFPFGLFHLGGDEVNTDCWYSTPHVKQWLQEHNMTTKDAYQYFVLRAQEIAIDLGWIPVNWEETFNAFKEKLDPQTVIHNWLGPGVCPKAVAKGFRCIVSNQGVWYLDHLDIPWEDFYNSEPLDGINSTLQQELVLGGEVCMWGETADTSVVQQTIWPRAAAAAERLWSPLDATSAGNLNSTVLPRLHYFRCLLNHRGVAAAPVNNSLARQPPIGPGSCFAQ</sequence>
<dbReference type="InterPro" id="IPR029018">
    <property type="entry name" value="Hex-like_dom2"/>
</dbReference>
<name>A0A8B9ATV5_PHODC</name>
<dbReference type="SUPFAM" id="SSF55545">
    <property type="entry name" value="beta-N-acetylhexosaminidase-like domain"/>
    <property type="match status" value="1"/>
</dbReference>
<comment type="similarity">
    <text evidence="2 7">Belongs to the glycosyl hydrolase 20 family.</text>
</comment>
<dbReference type="PANTHER" id="PTHR22600">
    <property type="entry name" value="BETA-HEXOSAMINIDASE"/>
    <property type="match status" value="1"/>
</dbReference>
<evidence type="ECO:0000313" key="12">
    <source>
        <dbReference type="Proteomes" id="UP000228380"/>
    </source>
</evidence>
<proteinExistence type="inferred from homology"/>
<keyword evidence="12" id="KW-1185">Reference proteome</keyword>
<evidence type="ECO:0000256" key="8">
    <source>
        <dbReference type="PIRSR" id="PIRSR001093-1"/>
    </source>
</evidence>
<gene>
    <name evidence="13" type="primary">LOC103706620</name>
</gene>
<dbReference type="Gene3D" id="3.20.20.80">
    <property type="entry name" value="Glycosidases"/>
    <property type="match status" value="1"/>
</dbReference>
<dbReference type="Gene3D" id="3.30.379.10">
    <property type="entry name" value="Chitobiase/beta-hexosaminidase domain 2-like"/>
    <property type="match status" value="1"/>
</dbReference>
<dbReference type="AlphaFoldDB" id="A0A8B9ATV5"/>